<evidence type="ECO:0000259" key="1">
    <source>
        <dbReference type="Pfam" id="PF14765"/>
    </source>
</evidence>
<proteinExistence type="predicted"/>
<dbReference type="AlphaFoldDB" id="A0A383AIV3"/>
<sequence>FMVVAELCSEDSNGLRVVHARADIVLAATRPEPGAARAPSDMSALDQSIETIYAETLFHGPVMHGLLDVESCGDTGLVARCRVAPPPRDWMKDPVRSQWIADPLVLDSGLQAMIVWTSDRLGELSLPSRFTRYRQFVPSFPKEGARIVIDVQERTNGKVVSDIDWIGEDGSLMARLEGYESVVDSSLRKAFRHNRFDESAPSKA</sequence>
<accession>A0A383AIV3</accession>
<name>A0A383AIV3_9ZZZZ</name>
<protein>
    <recommendedName>
        <fullName evidence="1">Polyketide synthase dehydratase domain-containing protein</fullName>
    </recommendedName>
</protein>
<dbReference type="EMBL" id="UINC01192368">
    <property type="protein sequence ID" value="SVE07480.1"/>
    <property type="molecule type" value="Genomic_DNA"/>
</dbReference>
<evidence type="ECO:0000313" key="2">
    <source>
        <dbReference type="EMBL" id="SVE07480.1"/>
    </source>
</evidence>
<dbReference type="Pfam" id="PF14765">
    <property type="entry name" value="PS-DH"/>
    <property type="match status" value="1"/>
</dbReference>
<reference evidence="2" key="1">
    <citation type="submission" date="2018-05" db="EMBL/GenBank/DDBJ databases">
        <authorList>
            <person name="Lanie J.A."/>
            <person name="Ng W.-L."/>
            <person name="Kazmierczak K.M."/>
            <person name="Andrzejewski T.M."/>
            <person name="Davidsen T.M."/>
            <person name="Wayne K.J."/>
            <person name="Tettelin H."/>
            <person name="Glass J.I."/>
            <person name="Rusch D."/>
            <person name="Podicherti R."/>
            <person name="Tsui H.-C.T."/>
            <person name="Winkler M.E."/>
        </authorList>
    </citation>
    <scope>NUCLEOTIDE SEQUENCE</scope>
</reference>
<dbReference type="Gene3D" id="3.10.129.110">
    <property type="entry name" value="Polyketide synthase dehydratase"/>
    <property type="match status" value="1"/>
</dbReference>
<feature type="domain" description="Polyketide synthase dehydratase" evidence="1">
    <location>
        <begin position="41"/>
        <end position="181"/>
    </location>
</feature>
<feature type="non-terminal residue" evidence="2">
    <location>
        <position position="1"/>
    </location>
</feature>
<dbReference type="InterPro" id="IPR049551">
    <property type="entry name" value="PKS_DH_C"/>
</dbReference>
<organism evidence="2">
    <name type="scientific">marine metagenome</name>
    <dbReference type="NCBI Taxonomy" id="408172"/>
    <lineage>
        <taxon>unclassified sequences</taxon>
        <taxon>metagenomes</taxon>
        <taxon>ecological metagenomes</taxon>
    </lineage>
</organism>
<gene>
    <name evidence="2" type="ORF">METZ01_LOCUS460334</name>
</gene>
<dbReference type="InterPro" id="IPR042104">
    <property type="entry name" value="PKS_dehydratase_sf"/>
</dbReference>